<name>A0ABR1GFL7_AURAN</name>
<dbReference type="Proteomes" id="UP001363151">
    <property type="component" value="Unassembled WGS sequence"/>
</dbReference>
<organism evidence="2 3">
    <name type="scientific">Aureococcus anophagefferens</name>
    <name type="common">Harmful bloom alga</name>
    <dbReference type="NCBI Taxonomy" id="44056"/>
    <lineage>
        <taxon>Eukaryota</taxon>
        <taxon>Sar</taxon>
        <taxon>Stramenopiles</taxon>
        <taxon>Ochrophyta</taxon>
        <taxon>Pelagophyceae</taxon>
        <taxon>Pelagomonadales</taxon>
        <taxon>Pelagomonadaceae</taxon>
        <taxon>Aureococcus</taxon>
    </lineage>
</organism>
<dbReference type="Gene3D" id="2.40.300.10">
    <property type="entry name" value="Head decoration protein D"/>
    <property type="match status" value="1"/>
</dbReference>
<sequence>MPRAARGGRAPVVTVLRARAPSAQFWIRAKCAQERSKARSAWMPLKDPSEPVGPGDLVEMVDKKISRVVTGRGRCFVVSTAPILTGNVPDDETLATGRAVAMIGQVPVKVVGAVRESQCLAPSGRDDGTAAATDAATGISSMETVAAAGESVRLVTALVNAGSHALSKTQKRREARKKKKSESFVVVGDDDADATSGVATDLESAASTHACVQQLIDEKRALAEQLGAISEQNRAFARRMRVLHAVARTALATALRHKLLGAVVRFQERLPAPRARGAVVVQALHKKREQARVVCRATTVVGKLLHKTRRQAAALAMMERELKSAVHASLCPATTATHGLAVPSKRASALSWLTSAVTKICKSGKTLVATAFTKDLKVEIHGKTSSGAKEIEKKSHEKYWSGKIKEVLADGDYEVAMDEVLGELAEKIDARAQVNIKDTAVSSIEAANLEGEVETQVSDQISARARRRRPPRGHGDLQRRLEHGEVGVEYEKSGSTFTANFDSARKALITAAEVSRDFSVEGRNLNVAPAYNFVSGVASVRVEPRALGRPSVELKLDSDDVGNRDALTGTLSIDHNINGKNSIKPTFDLNSGSATGLWTTNVKMPWGKPVGASVSFKRKFNL</sequence>
<proteinExistence type="predicted"/>
<accession>A0ABR1GFL7</accession>
<gene>
    <name evidence="2" type="ORF">SO694_00135075</name>
</gene>
<protein>
    <submittedName>
        <fullName evidence="2">Uncharacterized protein</fullName>
    </submittedName>
</protein>
<evidence type="ECO:0000313" key="2">
    <source>
        <dbReference type="EMBL" id="KAK7254874.1"/>
    </source>
</evidence>
<dbReference type="EMBL" id="JBBJCI010000014">
    <property type="protein sequence ID" value="KAK7254874.1"/>
    <property type="molecule type" value="Genomic_DNA"/>
</dbReference>
<feature type="region of interest" description="Disordered" evidence="1">
    <location>
        <begin position="455"/>
        <end position="477"/>
    </location>
</feature>
<evidence type="ECO:0000313" key="3">
    <source>
        <dbReference type="Proteomes" id="UP001363151"/>
    </source>
</evidence>
<comment type="caution">
    <text evidence="2">The sequence shown here is derived from an EMBL/GenBank/DDBJ whole genome shotgun (WGS) entry which is preliminary data.</text>
</comment>
<reference evidence="2 3" key="1">
    <citation type="submission" date="2024-03" db="EMBL/GenBank/DDBJ databases">
        <title>Aureococcus anophagefferens CCMP1851 and Kratosvirus quantuckense: Draft genome of a second virus-susceptible host strain in the model system.</title>
        <authorList>
            <person name="Chase E."/>
            <person name="Truchon A.R."/>
            <person name="Schepens W."/>
            <person name="Wilhelm S.W."/>
        </authorList>
    </citation>
    <scope>NUCLEOTIDE SEQUENCE [LARGE SCALE GENOMIC DNA]</scope>
    <source>
        <strain evidence="2 3">CCMP1851</strain>
    </source>
</reference>
<keyword evidence="3" id="KW-1185">Reference proteome</keyword>
<evidence type="ECO:0000256" key="1">
    <source>
        <dbReference type="SAM" id="MobiDB-lite"/>
    </source>
</evidence>